<reference evidence="3 4" key="2">
    <citation type="submission" date="2020-03" db="EMBL/GenBank/DDBJ databases">
        <authorList>
            <person name="Ichikawa N."/>
            <person name="Kimura A."/>
            <person name="Kitahashi Y."/>
            <person name="Uohara A."/>
        </authorList>
    </citation>
    <scope>NUCLEOTIDE SEQUENCE [LARGE SCALE GENOMIC DNA]</scope>
    <source>
        <strain evidence="3 4">NBRC 108639</strain>
    </source>
</reference>
<dbReference type="PANTHER" id="PTHR30272">
    <property type="entry name" value="3-HYDROXYACYL-[ACYL-CARRIER-PROTEIN] DEHYDRATASE"/>
    <property type="match status" value="1"/>
</dbReference>
<sequence length="150" mass="16232">MRFHLTDRILGHVPDESIRTRKVTSRLETYWRDSAGGPVMPPALVLEALCQAGAWLVMLSTGVRRRAALLSVAEVEVTGPVRPGDVLDVDAWVESMSDEAAVMSGVATVDGRVVLRATDVMCALVDVAQLDDPEVTRLQLDRLVGQGGPR</sequence>
<proteinExistence type="inferred from homology"/>
<dbReference type="Gene3D" id="3.10.129.10">
    <property type="entry name" value="Hotdog Thioesterase"/>
    <property type="match status" value="1"/>
</dbReference>
<dbReference type="PANTHER" id="PTHR30272:SF1">
    <property type="entry name" value="3-HYDROXYACYL-[ACYL-CARRIER-PROTEIN] DEHYDRATASE"/>
    <property type="match status" value="1"/>
</dbReference>
<dbReference type="GO" id="GO:0016829">
    <property type="term" value="F:lyase activity"/>
    <property type="evidence" value="ECO:0007669"/>
    <property type="project" value="UniProtKB-KW"/>
</dbReference>
<protein>
    <submittedName>
        <fullName evidence="3">3-hydroxyacyl-[acyl-carrier-protein] dehydratase FabZ</fullName>
    </submittedName>
</protein>
<dbReference type="Pfam" id="PF07977">
    <property type="entry name" value="FabA"/>
    <property type="match status" value="1"/>
</dbReference>
<dbReference type="AlphaFoldDB" id="A0A6V8KNM9"/>
<comment type="similarity">
    <text evidence="1">Belongs to the thioester dehydratase family. FabZ subfamily.</text>
</comment>
<dbReference type="EMBL" id="BLPF01000003">
    <property type="protein sequence ID" value="GFJ83377.1"/>
    <property type="molecule type" value="Genomic_DNA"/>
</dbReference>
<comment type="caution">
    <text evidence="3">The sequence shown here is derived from an EMBL/GenBank/DDBJ whole genome shotgun (WGS) entry which is preliminary data.</text>
</comment>
<keyword evidence="2" id="KW-0456">Lyase</keyword>
<evidence type="ECO:0000256" key="2">
    <source>
        <dbReference type="ARBA" id="ARBA00023239"/>
    </source>
</evidence>
<dbReference type="InterPro" id="IPR013114">
    <property type="entry name" value="FabA_FabZ"/>
</dbReference>
<evidence type="ECO:0000313" key="4">
    <source>
        <dbReference type="Proteomes" id="UP000482800"/>
    </source>
</evidence>
<dbReference type="RefSeq" id="WP_173068814.1">
    <property type="nucleotide sequence ID" value="NZ_BAABGO010000020.1"/>
</dbReference>
<organism evidence="3 4">
    <name type="scientific">Phytohabitans houttuyneae</name>
    <dbReference type="NCBI Taxonomy" id="1076126"/>
    <lineage>
        <taxon>Bacteria</taxon>
        <taxon>Bacillati</taxon>
        <taxon>Actinomycetota</taxon>
        <taxon>Actinomycetes</taxon>
        <taxon>Micromonosporales</taxon>
        <taxon>Micromonosporaceae</taxon>
    </lineage>
</organism>
<keyword evidence="4" id="KW-1185">Reference proteome</keyword>
<accession>A0A6V8KNM9</accession>
<evidence type="ECO:0000256" key="1">
    <source>
        <dbReference type="ARBA" id="ARBA00009174"/>
    </source>
</evidence>
<dbReference type="SUPFAM" id="SSF54637">
    <property type="entry name" value="Thioesterase/thiol ester dehydrase-isomerase"/>
    <property type="match status" value="1"/>
</dbReference>
<reference evidence="3 4" key="1">
    <citation type="submission" date="2020-03" db="EMBL/GenBank/DDBJ databases">
        <title>Whole genome shotgun sequence of Phytohabitans houttuyneae NBRC 108639.</title>
        <authorList>
            <person name="Komaki H."/>
            <person name="Tamura T."/>
        </authorList>
    </citation>
    <scope>NUCLEOTIDE SEQUENCE [LARGE SCALE GENOMIC DNA]</scope>
    <source>
        <strain evidence="3 4">NBRC 108639</strain>
    </source>
</reference>
<evidence type="ECO:0000313" key="3">
    <source>
        <dbReference type="EMBL" id="GFJ83377.1"/>
    </source>
</evidence>
<gene>
    <name evidence="3" type="primary">fabZ</name>
    <name evidence="3" type="ORF">Phou_075570</name>
</gene>
<dbReference type="InterPro" id="IPR029069">
    <property type="entry name" value="HotDog_dom_sf"/>
</dbReference>
<dbReference type="Proteomes" id="UP000482800">
    <property type="component" value="Unassembled WGS sequence"/>
</dbReference>
<name>A0A6V8KNM9_9ACTN</name>